<evidence type="ECO:0000313" key="3">
    <source>
        <dbReference type="Proteomes" id="UP000823775"/>
    </source>
</evidence>
<dbReference type="EMBL" id="JACEIK010027282">
    <property type="protein sequence ID" value="MCE5166613.1"/>
    <property type="molecule type" value="Genomic_DNA"/>
</dbReference>
<accession>A0ABS8Y7H9</accession>
<organism evidence="2 3">
    <name type="scientific">Datura stramonium</name>
    <name type="common">Jimsonweed</name>
    <name type="synonym">Common thornapple</name>
    <dbReference type="NCBI Taxonomy" id="4076"/>
    <lineage>
        <taxon>Eukaryota</taxon>
        <taxon>Viridiplantae</taxon>
        <taxon>Streptophyta</taxon>
        <taxon>Embryophyta</taxon>
        <taxon>Tracheophyta</taxon>
        <taxon>Spermatophyta</taxon>
        <taxon>Magnoliopsida</taxon>
        <taxon>eudicotyledons</taxon>
        <taxon>Gunneridae</taxon>
        <taxon>Pentapetalae</taxon>
        <taxon>asterids</taxon>
        <taxon>lamiids</taxon>
        <taxon>Solanales</taxon>
        <taxon>Solanaceae</taxon>
        <taxon>Solanoideae</taxon>
        <taxon>Datureae</taxon>
        <taxon>Datura</taxon>
    </lineage>
</organism>
<name>A0ABS8Y7H9_DATST</name>
<evidence type="ECO:0000313" key="2">
    <source>
        <dbReference type="EMBL" id="MCE5166613.1"/>
    </source>
</evidence>
<comment type="caution">
    <text evidence="2">The sequence shown here is derived from an EMBL/GenBank/DDBJ whole genome shotgun (WGS) entry which is preliminary data.</text>
</comment>
<gene>
    <name evidence="2" type="ORF">HAX54_022586</name>
</gene>
<feature type="region of interest" description="Disordered" evidence="1">
    <location>
        <begin position="42"/>
        <end position="76"/>
    </location>
</feature>
<dbReference type="Proteomes" id="UP000823775">
    <property type="component" value="Unassembled WGS sequence"/>
</dbReference>
<reference evidence="2 3" key="1">
    <citation type="journal article" date="2021" name="BMC Genomics">
        <title>Datura genome reveals duplications of psychoactive alkaloid biosynthetic genes and high mutation rate following tissue culture.</title>
        <authorList>
            <person name="Rajewski A."/>
            <person name="Carter-House D."/>
            <person name="Stajich J."/>
            <person name="Litt A."/>
        </authorList>
    </citation>
    <scope>NUCLEOTIDE SEQUENCE [LARGE SCALE GENOMIC DNA]</scope>
    <source>
        <strain evidence="2">AR-01</strain>
    </source>
</reference>
<sequence length="76" mass="8606">MPNTYLSTKSRRDPLIDDAFRRQQAVADKALSLSQVAERPFPKYLGKRKRTARSKDSGKSNSILQVQVDVPDIESE</sequence>
<feature type="non-terminal residue" evidence="2">
    <location>
        <position position="76"/>
    </location>
</feature>
<evidence type="ECO:0000256" key="1">
    <source>
        <dbReference type="SAM" id="MobiDB-lite"/>
    </source>
</evidence>
<protein>
    <submittedName>
        <fullName evidence="2">Uncharacterized protein</fullName>
    </submittedName>
</protein>
<proteinExistence type="predicted"/>
<keyword evidence="3" id="KW-1185">Reference proteome</keyword>